<dbReference type="AlphaFoldDB" id="A0A0D2FN03"/>
<organism evidence="1 2">
    <name type="scientific">Rhinocladiella mackenziei CBS 650.93</name>
    <dbReference type="NCBI Taxonomy" id="1442369"/>
    <lineage>
        <taxon>Eukaryota</taxon>
        <taxon>Fungi</taxon>
        <taxon>Dikarya</taxon>
        <taxon>Ascomycota</taxon>
        <taxon>Pezizomycotina</taxon>
        <taxon>Eurotiomycetes</taxon>
        <taxon>Chaetothyriomycetidae</taxon>
        <taxon>Chaetothyriales</taxon>
        <taxon>Herpotrichiellaceae</taxon>
        <taxon>Rhinocladiella</taxon>
    </lineage>
</organism>
<protein>
    <submittedName>
        <fullName evidence="1">Uncharacterized protein</fullName>
    </submittedName>
</protein>
<evidence type="ECO:0000313" key="1">
    <source>
        <dbReference type="EMBL" id="KIX03427.1"/>
    </source>
</evidence>
<sequence>MQASLVNKLLTCRYCALDPYCPNIDAFGTPIYAYPHWGTGRLAGHFHQRGTCFFWGWSVPRKLELQIADAATKSGFNTWNHETLCDLIWAVERIGLQAGVTPFSRMSIPRDPIYPDTCSPGGTGN</sequence>
<dbReference type="HOGENOM" id="CLU_1993855_0_0_1"/>
<dbReference type="Proteomes" id="UP000053617">
    <property type="component" value="Unassembled WGS sequence"/>
</dbReference>
<dbReference type="OrthoDB" id="4142615at2759"/>
<name>A0A0D2FN03_9EURO</name>
<dbReference type="RefSeq" id="XP_013270563.1">
    <property type="nucleotide sequence ID" value="XM_013415109.1"/>
</dbReference>
<proteinExistence type="predicted"/>
<dbReference type="GeneID" id="25295050"/>
<keyword evidence="2" id="KW-1185">Reference proteome</keyword>
<dbReference type="STRING" id="1442369.A0A0D2FN03"/>
<evidence type="ECO:0000313" key="2">
    <source>
        <dbReference type="Proteomes" id="UP000053617"/>
    </source>
</evidence>
<dbReference type="VEuPathDB" id="FungiDB:Z518_06979"/>
<dbReference type="EMBL" id="KN847479">
    <property type="protein sequence ID" value="KIX03427.1"/>
    <property type="molecule type" value="Genomic_DNA"/>
</dbReference>
<gene>
    <name evidence="1" type="ORF">Z518_06979</name>
</gene>
<accession>A0A0D2FN03</accession>
<reference evidence="1 2" key="1">
    <citation type="submission" date="2015-01" db="EMBL/GenBank/DDBJ databases">
        <title>The Genome Sequence of Rhinocladiella mackenzie CBS 650.93.</title>
        <authorList>
            <consortium name="The Broad Institute Genomics Platform"/>
            <person name="Cuomo C."/>
            <person name="de Hoog S."/>
            <person name="Gorbushina A."/>
            <person name="Stielow B."/>
            <person name="Teixiera M."/>
            <person name="Abouelleil A."/>
            <person name="Chapman S.B."/>
            <person name="Priest M."/>
            <person name="Young S.K."/>
            <person name="Wortman J."/>
            <person name="Nusbaum C."/>
            <person name="Birren B."/>
        </authorList>
    </citation>
    <scope>NUCLEOTIDE SEQUENCE [LARGE SCALE GENOMIC DNA]</scope>
    <source>
        <strain evidence="1 2">CBS 650.93</strain>
    </source>
</reference>